<evidence type="ECO:0000313" key="5">
    <source>
        <dbReference type="EMBL" id="ABX44779.1"/>
    </source>
</evidence>
<dbReference type="PANTHER" id="PTHR11278:SF0">
    <property type="entry name" value="SMALL RIBOSOMAL SUBUNIT PROTEIN ES7"/>
    <property type="match status" value="1"/>
</dbReference>
<evidence type="ECO:0000256" key="2">
    <source>
        <dbReference type="ARBA" id="ARBA00022980"/>
    </source>
</evidence>
<dbReference type="InterPro" id="IPR000554">
    <property type="entry name" value="Ribosomal_eS7"/>
</dbReference>
<dbReference type="GO" id="GO:0022627">
    <property type="term" value="C:cytosolic small ribosomal subunit"/>
    <property type="evidence" value="ECO:0007669"/>
    <property type="project" value="TreeGrafter"/>
</dbReference>
<dbReference type="GO" id="GO:0030686">
    <property type="term" value="C:90S preribosome"/>
    <property type="evidence" value="ECO:0007669"/>
    <property type="project" value="TreeGrafter"/>
</dbReference>
<dbReference type="GO" id="GO:0032040">
    <property type="term" value="C:small-subunit processome"/>
    <property type="evidence" value="ECO:0007669"/>
    <property type="project" value="TreeGrafter"/>
</dbReference>
<protein>
    <recommendedName>
        <fullName evidence="4">40S ribosomal protein S7</fullName>
    </recommendedName>
</protein>
<dbReference type="PROSITE" id="PS00948">
    <property type="entry name" value="RIBOSOMAL_S7E"/>
    <property type="match status" value="1"/>
</dbReference>
<dbReference type="AlphaFoldDB" id="A9UDN6"/>
<dbReference type="GO" id="GO:0042274">
    <property type="term" value="P:ribosomal small subunit biogenesis"/>
    <property type="evidence" value="ECO:0007669"/>
    <property type="project" value="TreeGrafter"/>
</dbReference>
<dbReference type="PANTHER" id="PTHR11278">
    <property type="entry name" value="40S RIBOSOMAL PROTEIN S7"/>
    <property type="match status" value="1"/>
</dbReference>
<dbReference type="Pfam" id="PF01251">
    <property type="entry name" value="Ribosomal_S7e"/>
    <property type="match status" value="1"/>
</dbReference>
<proteinExistence type="evidence at transcript level"/>
<dbReference type="GO" id="GO:0006412">
    <property type="term" value="P:translation"/>
    <property type="evidence" value="ECO:0007669"/>
    <property type="project" value="InterPro"/>
</dbReference>
<evidence type="ECO:0000256" key="4">
    <source>
        <dbReference type="RuleBase" id="RU364105"/>
    </source>
</evidence>
<dbReference type="EMBL" id="EU139174">
    <property type="protein sequence ID" value="ABX44779.1"/>
    <property type="molecule type" value="mRNA"/>
</dbReference>
<evidence type="ECO:0000256" key="3">
    <source>
        <dbReference type="ARBA" id="ARBA00023274"/>
    </source>
</evidence>
<sequence>MLSVSKIVKPPGEKPDEFEQSVSQALLELEMNSDLKAPLRELHIRGAKECDFNGKKVIIIFVPVPQLRQYQKIQVRLIRELEKKFSGKHVVFVAQRRILPKPKPKVVSKYKQKRPYSRTLTSVHNAILDDLCYPAEIVGKRTRVKLDGSHLIKVHLDKTQQTNVEHKLDTFSAVYKKLCGKEVVFEFPDYML</sequence>
<dbReference type="InterPro" id="IPR047861">
    <property type="entry name" value="Ribosomal_eS7_CS"/>
</dbReference>
<keyword evidence="3 4" id="KW-0687">Ribonucleoprotein</keyword>
<comment type="similarity">
    <text evidence="1 4">Belongs to the eukaryotic ribosomal protein eS7 family.</text>
</comment>
<name>A9UDN6_9BILA</name>
<organism evidence="5">
    <name type="scientific">Flustra foliacea</name>
    <name type="common">greater hornwrack</name>
    <dbReference type="NCBI Taxonomy" id="478208"/>
    <lineage>
        <taxon>Eukaryota</taxon>
        <taxon>Metazoa</taxon>
        <taxon>Spiralia</taxon>
        <taxon>Lophotrochozoa</taxon>
        <taxon>Bryozoa</taxon>
        <taxon>Gymnolaemata</taxon>
        <taxon>Cheilostomatida</taxon>
        <taxon>Flustrina</taxon>
        <taxon>Flustroidea</taxon>
        <taxon>Flustridae</taxon>
        <taxon>Flustra</taxon>
    </lineage>
</organism>
<dbReference type="GO" id="GO:0003735">
    <property type="term" value="F:structural constituent of ribosome"/>
    <property type="evidence" value="ECO:0007669"/>
    <property type="project" value="InterPro"/>
</dbReference>
<dbReference type="GO" id="GO:0006364">
    <property type="term" value="P:rRNA processing"/>
    <property type="evidence" value="ECO:0007669"/>
    <property type="project" value="TreeGrafter"/>
</dbReference>
<reference evidence="5" key="1">
    <citation type="journal article" date="2007" name="Mol. Biol. Evol.">
        <title>Spiralian phylogenomics supports the resurrection of Bryozoa comprising Ectoprocta and Entoprocta.</title>
        <authorList>
            <person name="Hausdorf B."/>
            <person name="Helmkampf M."/>
            <person name="Meyer A."/>
            <person name="Witek A."/>
            <person name="Herlyn H."/>
            <person name="Bruchhaus I."/>
            <person name="Hankeln T."/>
            <person name="Struck T.H."/>
            <person name="Lieb B."/>
        </authorList>
    </citation>
    <scope>NUCLEOTIDE SEQUENCE</scope>
</reference>
<keyword evidence="2 4" id="KW-0689">Ribosomal protein</keyword>
<evidence type="ECO:0000256" key="1">
    <source>
        <dbReference type="ARBA" id="ARBA00007820"/>
    </source>
</evidence>
<accession>A9UDN6</accession>